<protein>
    <submittedName>
        <fullName evidence="4">LPXTG-motif cell wall-anchored protein</fullName>
    </submittedName>
</protein>
<keyword evidence="2" id="KW-0812">Transmembrane</keyword>
<dbReference type="EMBL" id="JACCHL010000001">
    <property type="protein sequence ID" value="NYH52327.1"/>
    <property type="molecule type" value="Genomic_DNA"/>
</dbReference>
<evidence type="ECO:0000313" key="5">
    <source>
        <dbReference type="Proteomes" id="UP000584931"/>
    </source>
</evidence>
<proteinExistence type="predicted"/>
<comment type="caution">
    <text evidence="4">The sequence shown here is derived from an EMBL/GenBank/DDBJ whole genome shotgun (WGS) entry which is preliminary data.</text>
</comment>
<dbReference type="InterPro" id="IPR006311">
    <property type="entry name" value="TAT_signal"/>
</dbReference>
<evidence type="ECO:0000256" key="3">
    <source>
        <dbReference type="SAM" id="SignalP"/>
    </source>
</evidence>
<dbReference type="PROSITE" id="PS51318">
    <property type="entry name" value="TAT"/>
    <property type="match status" value="1"/>
</dbReference>
<organism evidence="4 5">
    <name type="scientific">Nocardiopsis sinuspersici</name>
    <dbReference type="NCBI Taxonomy" id="501010"/>
    <lineage>
        <taxon>Bacteria</taxon>
        <taxon>Bacillati</taxon>
        <taxon>Actinomycetota</taxon>
        <taxon>Actinomycetes</taxon>
        <taxon>Streptosporangiales</taxon>
        <taxon>Nocardiopsidaceae</taxon>
        <taxon>Nocardiopsis</taxon>
    </lineage>
</organism>
<feature type="compositionally biased region" description="Basic and acidic residues" evidence="1">
    <location>
        <begin position="346"/>
        <end position="374"/>
    </location>
</feature>
<feature type="region of interest" description="Disordered" evidence="1">
    <location>
        <begin position="106"/>
        <end position="226"/>
    </location>
</feature>
<name>A0A7Y9XAQ1_9ACTN</name>
<evidence type="ECO:0000313" key="4">
    <source>
        <dbReference type="EMBL" id="NYH52327.1"/>
    </source>
</evidence>
<dbReference type="AlphaFoldDB" id="A0A7Y9XAQ1"/>
<feature type="compositionally biased region" description="Acidic residues" evidence="1">
    <location>
        <begin position="107"/>
        <end position="168"/>
    </location>
</feature>
<feature type="chain" id="PRO_5031169470" evidence="3">
    <location>
        <begin position="35"/>
        <end position="422"/>
    </location>
</feature>
<dbReference type="Proteomes" id="UP000584931">
    <property type="component" value="Unassembled WGS sequence"/>
</dbReference>
<evidence type="ECO:0000256" key="1">
    <source>
        <dbReference type="SAM" id="MobiDB-lite"/>
    </source>
</evidence>
<sequence>MKNNRVTARRILQGGAAFAALGALSISTALPAAADTEYYGWAYAHVGDYQGVSQIYSGTTSNSYSGSVGDWLTFSGTSSATVNADGVTSTATVDTAKVQITVSDVEQIVEENLDEKTEDGETDEAPEESEAPTEAPEESEAPTEAPEESEAPTEVPEESEAPEETETPEETKAPEAPEESEAPEETKAPEAGESAPETTIESAPSEETEPLVLNEENTELSSGSGEVVLDATLSGVTTTTTQNWDGEVSRSAEIADISYPDVVTLDDGQEVTVWIDIQAYEGTDEFVDEHEEYSVAWKDAYTGYAVTFTVDGAKDPFYHVKLAASSANVGTAEINDGTGDGDEDKGDDKPAPTHPEDKEEDKGGKKDDSKKLENAESLAQTGSPVVGLIAAGAAIATGGGAAAYLARRKKNAADSATETSED</sequence>
<keyword evidence="2" id="KW-0472">Membrane</keyword>
<reference evidence="4 5" key="1">
    <citation type="submission" date="2020-07" db="EMBL/GenBank/DDBJ databases">
        <title>Sequencing the genomes of 1000 actinobacteria strains.</title>
        <authorList>
            <person name="Klenk H.-P."/>
        </authorList>
    </citation>
    <scope>NUCLEOTIDE SEQUENCE [LARGE SCALE GENOMIC DNA]</scope>
    <source>
        <strain evidence="4 5">DSM 45278</strain>
    </source>
</reference>
<feature type="signal peptide" evidence="3">
    <location>
        <begin position="1"/>
        <end position="34"/>
    </location>
</feature>
<keyword evidence="3" id="KW-0732">Signal</keyword>
<feature type="transmembrane region" description="Helical" evidence="2">
    <location>
        <begin position="385"/>
        <end position="406"/>
    </location>
</feature>
<dbReference type="NCBIfam" id="TIGR01167">
    <property type="entry name" value="LPXTG_anchor"/>
    <property type="match status" value="1"/>
</dbReference>
<dbReference type="RefSeq" id="WP_179809815.1">
    <property type="nucleotide sequence ID" value="NZ_JACCHL010000001.1"/>
</dbReference>
<gene>
    <name evidence="4" type="ORF">HNR06_001916</name>
</gene>
<accession>A0A7Y9XAQ1</accession>
<feature type="region of interest" description="Disordered" evidence="1">
    <location>
        <begin position="331"/>
        <end position="383"/>
    </location>
</feature>
<keyword evidence="2" id="KW-1133">Transmembrane helix</keyword>
<evidence type="ECO:0000256" key="2">
    <source>
        <dbReference type="SAM" id="Phobius"/>
    </source>
</evidence>